<accession>A0A0D1LHN8</accession>
<keyword evidence="2" id="KW-1185">Reference proteome</keyword>
<dbReference type="Proteomes" id="UP000032221">
    <property type="component" value="Unassembled WGS sequence"/>
</dbReference>
<protein>
    <submittedName>
        <fullName evidence="1">Uncharacterized protein</fullName>
    </submittedName>
</protein>
<sequence length="283" mass="32399">MRAAGWLLEQEADTALVSRGYATSVGAAFPDPDDPTKSREIDVMAYKRLHSDEELRVSVGIRCLVECKQTSNPYVLIGKPTDEFERTRPRLEEVYRFDQVVIRREPIGANATRLYNTDARTYLRLNDLREAPWNHGFLANQMTRLERKAEWIADNRGIFDSLVYPLAKATQHYRSQRQTSRVVHDRSRDWASIQFLYPMVVTSAPLYKVDVSAEPYEPKLVDWVPMVREIRSGTLNGRYVIDTVHAGALGSYLDEHIGPFAADLQRLAQDDAERFITSGYEEG</sequence>
<proteinExistence type="predicted"/>
<evidence type="ECO:0000313" key="1">
    <source>
        <dbReference type="EMBL" id="KIU17977.1"/>
    </source>
</evidence>
<organism evidence="1 2">
    <name type="scientific">Mycolicibacterium llatzerense</name>
    <dbReference type="NCBI Taxonomy" id="280871"/>
    <lineage>
        <taxon>Bacteria</taxon>
        <taxon>Bacillati</taxon>
        <taxon>Actinomycetota</taxon>
        <taxon>Actinomycetes</taxon>
        <taxon>Mycobacteriales</taxon>
        <taxon>Mycobacteriaceae</taxon>
        <taxon>Mycolicibacterium</taxon>
    </lineage>
</organism>
<dbReference type="PATRIC" id="fig|280871.6.peg.971"/>
<evidence type="ECO:0000313" key="2">
    <source>
        <dbReference type="Proteomes" id="UP000032221"/>
    </source>
</evidence>
<dbReference type="EMBL" id="JXST01000005">
    <property type="protein sequence ID" value="KIU17977.1"/>
    <property type="molecule type" value="Genomic_DNA"/>
</dbReference>
<dbReference type="AlphaFoldDB" id="A0A0D1LHN8"/>
<gene>
    <name evidence="1" type="ORF">TL10_04750</name>
</gene>
<reference evidence="1 2" key="1">
    <citation type="submission" date="2015-01" db="EMBL/GenBank/DDBJ databases">
        <title>Genome sequence of Mycobacterium llatzerense and Mycobacterium immunogenum recovered from brain abscess.</title>
        <authorList>
            <person name="Greninger A.L."/>
            <person name="Langelier C."/>
            <person name="Cunningham G."/>
            <person name="Chiu C.Y."/>
            <person name="Miller S."/>
        </authorList>
    </citation>
    <scope>NUCLEOTIDE SEQUENCE [LARGE SCALE GENOMIC DNA]</scope>
    <source>
        <strain evidence="1 2">CLUC14</strain>
    </source>
</reference>
<name>A0A0D1LHN8_9MYCO</name>
<comment type="caution">
    <text evidence="1">The sequence shown here is derived from an EMBL/GenBank/DDBJ whole genome shotgun (WGS) entry which is preliminary data.</text>
</comment>